<dbReference type="AlphaFoldDB" id="A0A8H3QDI5"/>
<dbReference type="Proteomes" id="UP000615446">
    <property type="component" value="Unassembled WGS sequence"/>
</dbReference>
<protein>
    <submittedName>
        <fullName evidence="2">Kinase-like domain-containing protein</fullName>
    </submittedName>
</protein>
<name>A0A8H3QDI5_9GLOM</name>
<dbReference type="Pfam" id="PF07714">
    <property type="entry name" value="PK_Tyr_Ser-Thr"/>
    <property type="match status" value="1"/>
</dbReference>
<organism evidence="2 3">
    <name type="scientific">Rhizophagus clarus</name>
    <dbReference type="NCBI Taxonomy" id="94130"/>
    <lineage>
        <taxon>Eukaryota</taxon>
        <taxon>Fungi</taxon>
        <taxon>Fungi incertae sedis</taxon>
        <taxon>Mucoromycota</taxon>
        <taxon>Glomeromycotina</taxon>
        <taxon>Glomeromycetes</taxon>
        <taxon>Glomerales</taxon>
        <taxon>Glomeraceae</taxon>
        <taxon>Rhizophagus</taxon>
    </lineage>
</organism>
<comment type="caution">
    <text evidence="2">The sequence shown here is derived from an EMBL/GenBank/DDBJ whole genome shotgun (WGS) entry which is preliminary data.</text>
</comment>
<dbReference type="InterPro" id="IPR000719">
    <property type="entry name" value="Prot_kinase_dom"/>
</dbReference>
<dbReference type="PROSITE" id="PS50011">
    <property type="entry name" value="PROTEIN_KINASE_DOM"/>
    <property type="match status" value="1"/>
</dbReference>
<proteinExistence type="predicted"/>
<dbReference type="EMBL" id="BLAL01000013">
    <property type="protein sequence ID" value="GES75231.1"/>
    <property type="molecule type" value="Genomic_DNA"/>
</dbReference>
<dbReference type="GO" id="GO:0005524">
    <property type="term" value="F:ATP binding"/>
    <property type="evidence" value="ECO:0007669"/>
    <property type="project" value="InterPro"/>
</dbReference>
<dbReference type="PANTHER" id="PTHR44329">
    <property type="entry name" value="SERINE/THREONINE-PROTEIN KINASE TNNI3K-RELATED"/>
    <property type="match status" value="1"/>
</dbReference>
<dbReference type="InterPro" id="IPR001245">
    <property type="entry name" value="Ser-Thr/Tyr_kinase_cat_dom"/>
</dbReference>
<feature type="domain" description="Protein kinase" evidence="1">
    <location>
        <begin position="47"/>
        <end position="323"/>
    </location>
</feature>
<evidence type="ECO:0000313" key="2">
    <source>
        <dbReference type="EMBL" id="GES75231.1"/>
    </source>
</evidence>
<dbReference type="SUPFAM" id="SSF56112">
    <property type="entry name" value="Protein kinase-like (PK-like)"/>
    <property type="match status" value="1"/>
</dbReference>
<dbReference type="Gene3D" id="1.10.510.10">
    <property type="entry name" value="Transferase(Phosphotransferase) domain 1"/>
    <property type="match status" value="2"/>
</dbReference>
<accession>A0A8H3QDI5</accession>
<dbReference type="InterPro" id="IPR011009">
    <property type="entry name" value="Kinase-like_dom_sf"/>
</dbReference>
<keyword evidence="2" id="KW-0808">Transferase</keyword>
<dbReference type="OrthoDB" id="4062651at2759"/>
<reference evidence="2" key="1">
    <citation type="submission" date="2019-10" db="EMBL/GenBank/DDBJ databases">
        <title>Conservation and host-specific expression of non-tandemly repeated heterogenous ribosome RNA gene in arbuscular mycorrhizal fungi.</title>
        <authorList>
            <person name="Maeda T."/>
            <person name="Kobayashi Y."/>
            <person name="Nakagawa T."/>
            <person name="Ezawa T."/>
            <person name="Yamaguchi K."/>
            <person name="Bino T."/>
            <person name="Nishimoto Y."/>
            <person name="Shigenobu S."/>
            <person name="Kawaguchi M."/>
        </authorList>
    </citation>
    <scope>NUCLEOTIDE SEQUENCE</scope>
    <source>
        <strain evidence="2">HR1</strain>
    </source>
</reference>
<dbReference type="InterPro" id="IPR051681">
    <property type="entry name" value="Ser/Thr_Kinases-Pseudokinases"/>
</dbReference>
<sequence length="323" mass="38590">MSYEKRRICEKCSEQFVEPEWCKTCQLNFLNCLKESFTSGNKTIDDFIKLMQLKVNNYSDIVFEWIPYDHNLELKYNLNKYERCPNERVALKCVYNTHNIMSEFLNEAKAYSINGAYNGILQIHGISQNPDTKDYIFVLEYAGGGNLNDWMKRNYKTFDWSNKILVLSYIIKGIKKIHQSQMFRRDLNTKNILFGHNGDIYFRHVFMQRNQPELNEPEAPECYINLMKRCWDPNPENRPSAVEIKETIMLFYYSYVSFIKKGKVHDDHEIERQFKKAEEHRKAEEYKKDKEYKFEPKSITKITEQEVSHVEHSEFIIPDDLAI</sequence>
<keyword evidence="2" id="KW-0418">Kinase</keyword>
<gene>
    <name evidence="2" type="ORF">RCL2_000268200</name>
</gene>
<evidence type="ECO:0000313" key="3">
    <source>
        <dbReference type="Proteomes" id="UP000615446"/>
    </source>
</evidence>
<evidence type="ECO:0000259" key="1">
    <source>
        <dbReference type="PROSITE" id="PS50011"/>
    </source>
</evidence>
<dbReference type="GO" id="GO:0004674">
    <property type="term" value="F:protein serine/threonine kinase activity"/>
    <property type="evidence" value="ECO:0007669"/>
    <property type="project" value="TreeGrafter"/>
</dbReference>